<evidence type="ECO:0008006" key="5">
    <source>
        <dbReference type="Google" id="ProtNLM"/>
    </source>
</evidence>
<comment type="caution">
    <text evidence="3">The sequence shown here is derived from an EMBL/GenBank/DDBJ whole genome shotgun (WGS) entry which is preliminary data.</text>
</comment>
<evidence type="ECO:0000313" key="3">
    <source>
        <dbReference type="EMBL" id="EWM52766.1"/>
    </source>
</evidence>
<keyword evidence="4" id="KW-1185">Reference proteome</keyword>
<gene>
    <name evidence="3" type="ORF">RF007C_14145</name>
</gene>
<dbReference type="InterPro" id="IPR008991">
    <property type="entry name" value="Translation_prot_SH3-like_sf"/>
</dbReference>
<keyword evidence="2" id="KW-0687">Ribonucleoprotein</keyword>
<dbReference type="RefSeq" id="WP_051456639.1">
    <property type="nucleotide sequence ID" value="NZ_ATAX01000028.1"/>
</dbReference>
<dbReference type="GO" id="GO:1990904">
    <property type="term" value="C:ribonucleoprotein complex"/>
    <property type="evidence" value="ECO:0007669"/>
    <property type="project" value="UniProtKB-KW"/>
</dbReference>
<dbReference type="GO" id="GO:0005840">
    <property type="term" value="C:ribosome"/>
    <property type="evidence" value="ECO:0007669"/>
    <property type="project" value="UniProtKB-KW"/>
</dbReference>
<dbReference type="InterPro" id="IPR041985">
    <property type="entry name" value="Ribosomal_eL14_KOW"/>
</dbReference>
<reference evidence="3 4" key="1">
    <citation type="journal article" date="2014" name="PLoS ONE">
        <title>Rumen cellulosomics: divergent fiber-degrading strategies revealed by comparative genome-wide analysis of six ruminococcal strains.</title>
        <authorList>
            <person name="Dassa B."/>
            <person name="Borovok I."/>
            <person name="Ruimy-Israeli V."/>
            <person name="Lamed R."/>
            <person name="Flint H.J."/>
            <person name="Duncan S.H."/>
            <person name="Henrissat B."/>
            <person name="Coutinho P."/>
            <person name="Morrison M."/>
            <person name="Mosoni P."/>
            <person name="Yeoman C.J."/>
            <person name="White B.A."/>
            <person name="Bayer E.A."/>
        </authorList>
    </citation>
    <scope>NUCLEOTIDE SEQUENCE [LARGE SCALE GENOMIC DNA]</scope>
    <source>
        <strain evidence="3 4">007c</strain>
    </source>
</reference>
<dbReference type="InterPro" id="IPR014722">
    <property type="entry name" value="Rib_uL2_dom2"/>
</dbReference>
<proteinExistence type="predicted"/>
<evidence type="ECO:0000256" key="1">
    <source>
        <dbReference type="ARBA" id="ARBA00022980"/>
    </source>
</evidence>
<accession>W7UCF7</accession>
<dbReference type="SUPFAM" id="SSF50104">
    <property type="entry name" value="Translation proteins SH3-like domain"/>
    <property type="match status" value="1"/>
</dbReference>
<dbReference type="OrthoDB" id="1683515at2"/>
<evidence type="ECO:0000313" key="4">
    <source>
        <dbReference type="Proteomes" id="UP000019365"/>
    </source>
</evidence>
<keyword evidence="1" id="KW-0689">Ribosomal protein</keyword>
<evidence type="ECO:0000256" key="2">
    <source>
        <dbReference type="ARBA" id="ARBA00023274"/>
    </source>
</evidence>
<organism evidence="3 4">
    <name type="scientific">Ruminococcus flavefaciens 007c</name>
    <dbReference type="NCBI Taxonomy" id="1341157"/>
    <lineage>
        <taxon>Bacteria</taxon>
        <taxon>Bacillati</taxon>
        <taxon>Bacillota</taxon>
        <taxon>Clostridia</taxon>
        <taxon>Eubacteriales</taxon>
        <taxon>Oscillospiraceae</taxon>
        <taxon>Ruminococcus</taxon>
    </lineage>
</organism>
<protein>
    <recommendedName>
        <fullName evidence="5">KOW domain-containing protein</fullName>
    </recommendedName>
</protein>
<dbReference type="CDD" id="cd06088">
    <property type="entry name" value="KOW_RPL14"/>
    <property type="match status" value="1"/>
</dbReference>
<dbReference type="AlphaFoldDB" id="W7UCF7"/>
<dbReference type="eggNOG" id="COG2163">
    <property type="taxonomic scope" value="Bacteria"/>
</dbReference>
<sequence length="79" mass="8854">MKLLKGSVVRAAAGRDGGGYFVVTDADEKYCFIADGKSRKLVKPKRKNIKHIRVTDSMIDLNDITDKKLRNILKEFGAE</sequence>
<dbReference type="PATRIC" id="fig|1341157.4.peg.2224"/>
<name>W7UCF7_RUMFL</name>
<dbReference type="Gene3D" id="2.30.30.30">
    <property type="match status" value="1"/>
</dbReference>
<dbReference type="EMBL" id="ATAX01000028">
    <property type="protein sequence ID" value="EWM52766.1"/>
    <property type="molecule type" value="Genomic_DNA"/>
</dbReference>
<dbReference type="Proteomes" id="UP000019365">
    <property type="component" value="Unassembled WGS sequence"/>
</dbReference>